<geneLocation type="plasmid" evidence="1">
    <name>pALWED3.6</name>
</geneLocation>
<dbReference type="AlphaFoldDB" id="A0A385L131"/>
<reference evidence="1" key="1">
    <citation type="submission" date="2018-09" db="EMBL/GenBank/DDBJ databases">
        <title>Resistance of ancient and modern Acinetobacter lwoffii strains to heavy metals and arsenic revealed by genome analysis.</title>
        <authorList>
            <person name="Mindlin S."/>
            <person name="Petrenko A."/>
            <person name="Kurakov A."/>
            <person name="Beletsky A."/>
            <person name="Mardanov A."/>
            <person name="Petrova M."/>
        </authorList>
    </citation>
    <scope>NUCLEOTIDE SEQUENCE</scope>
    <source>
        <strain evidence="1">ED9-5a</strain>
        <plasmid evidence="1">pALWED3.6</plasmid>
    </source>
</reference>
<keyword evidence="1" id="KW-0614">Plasmid</keyword>
<gene>
    <name evidence="1" type="ORF">ABALW_D0091</name>
</gene>
<sequence>MAQLGALCISNLCATKPLKNQNVFSYLIDIHKNKNHEAFCAFLIFTQQKLTSAQIKKICIELENAKGIKKWALYCDSFINKMIAIKHLYATPDEWKNRFKK</sequence>
<proteinExistence type="predicted"/>
<protein>
    <submittedName>
        <fullName evidence="1">Uncharacterized protein</fullName>
    </submittedName>
</protein>
<dbReference type="EMBL" id="CP032290">
    <property type="protein sequence ID" value="AYA01320.1"/>
    <property type="molecule type" value="Genomic_DNA"/>
</dbReference>
<evidence type="ECO:0000313" key="1">
    <source>
        <dbReference type="EMBL" id="AYA01320.1"/>
    </source>
</evidence>
<name>A0A385L131_ACILW</name>
<accession>A0A385L131</accession>
<organism evidence="1">
    <name type="scientific">Acinetobacter lwoffii</name>
    <dbReference type="NCBI Taxonomy" id="28090"/>
    <lineage>
        <taxon>Bacteria</taxon>
        <taxon>Pseudomonadati</taxon>
        <taxon>Pseudomonadota</taxon>
        <taxon>Gammaproteobacteria</taxon>
        <taxon>Moraxellales</taxon>
        <taxon>Moraxellaceae</taxon>
        <taxon>Acinetobacter</taxon>
    </lineage>
</organism>